<dbReference type="PANTHER" id="PTHR30237">
    <property type="entry name" value="MURAMOYLTETRAPEPTIDE CARBOXYPEPTIDASE"/>
    <property type="match status" value="1"/>
</dbReference>
<evidence type="ECO:0000256" key="6">
    <source>
        <dbReference type="PIRSR" id="PIRSR028757-1"/>
    </source>
</evidence>
<accession>A0AAE2SY09</accession>
<feature type="domain" description="LD-carboxypeptidase N-terminal" evidence="7">
    <location>
        <begin position="19"/>
        <end position="135"/>
    </location>
</feature>
<feature type="domain" description="LD-carboxypeptidase C-terminal" evidence="8">
    <location>
        <begin position="184"/>
        <end position="295"/>
    </location>
</feature>
<evidence type="ECO:0000256" key="5">
    <source>
        <dbReference type="ARBA" id="ARBA00022825"/>
    </source>
</evidence>
<feature type="active site" description="Charge relay system" evidence="6">
    <location>
        <position position="281"/>
    </location>
</feature>
<dbReference type="Pfam" id="PF02016">
    <property type="entry name" value="Peptidase_S66"/>
    <property type="match status" value="1"/>
</dbReference>
<dbReference type="Proteomes" id="UP000538507">
    <property type="component" value="Unassembled WGS sequence"/>
</dbReference>
<evidence type="ECO:0000256" key="1">
    <source>
        <dbReference type="ARBA" id="ARBA00010233"/>
    </source>
</evidence>
<dbReference type="PANTHER" id="PTHR30237:SF2">
    <property type="entry name" value="MUREIN TETRAPEPTIDE CARBOXYPEPTIDASE"/>
    <property type="match status" value="1"/>
</dbReference>
<dbReference type="SUPFAM" id="SSF141986">
    <property type="entry name" value="LD-carboxypeptidase A C-terminal domain-like"/>
    <property type="match status" value="1"/>
</dbReference>
<organism evidence="9 10">
    <name type="scientific">Rhizobium leguminosarum</name>
    <dbReference type="NCBI Taxonomy" id="384"/>
    <lineage>
        <taxon>Bacteria</taxon>
        <taxon>Pseudomonadati</taxon>
        <taxon>Pseudomonadota</taxon>
        <taxon>Alphaproteobacteria</taxon>
        <taxon>Hyphomicrobiales</taxon>
        <taxon>Rhizobiaceae</taxon>
        <taxon>Rhizobium/Agrobacterium group</taxon>
        <taxon>Rhizobium</taxon>
    </lineage>
</organism>
<feature type="active site" description="Nucleophile" evidence="6">
    <location>
        <position position="115"/>
    </location>
</feature>
<sequence>MLTEPPILVPPRLKAGDKIRFVSPASTPEKEAVLARAKVLESWGFHVDFGSHAFDKFGYLAGRDEDRLADLNEALRDPEVRAIFATRGGKGSFRISEQLDFEAVRRDPKPLVGFSDITALHLVLWKECRLVGVHGALMDDATWPSDTNSGGDCLFRLLTSGADYVLDARESEPTIATTTDGLARGRLIGGNLSMIATCAGWSLPNLAGAILLIEAVSIGIGQVDRELTMLRKAGHLDGVAGFAIGQFTGFDDARYPVLVDLLRDHLGRFEVPILGGLPLGHGDWPLSVPIGAMAILDARNRRLMVSQSALQ</sequence>
<evidence type="ECO:0000313" key="10">
    <source>
        <dbReference type="Proteomes" id="UP000538507"/>
    </source>
</evidence>
<gene>
    <name evidence="9" type="ORF">GGE16_003133</name>
</gene>
<dbReference type="GO" id="GO:0106415">
    <property type="term" value="F:muramoyltetrapeptide carboxypeptidase activity"/>
    <property type="evidence" value="ECO:0007669"/>
    <property type="project" value="UniProtKB-EC"/>
</dbReference>
<dbReference type="InterPro" id="IPR027478">
    <property type="entry name" value="LdcA_N"/>
</dbReference>
<dbReference type="InterPro" id="IPR003507">
    <property type="entry name" value="S66_fam"/>
</dbReference>
<dbReference type="EC" id="3.4.17.13" evidence="9"/>
<evidence type="ECO:0000256" key="3">
    <source>
        <dbReference type="ARBA" id="ARBA00022670"/>
    </source>
</evidence>
<keyword evidence="5" id="KW-0720">Serine protease</keyword>
<proteinExistence type="inferred from homology"/>
<evidence type="ECO:0000256" key="2">
    <source>
        <dbReference type="ARBA" id="ARBA00022645"/>
    </source>
</evidence>
<dbReference type="PIRSF" id="PIRSF028757">
    <property type="entry name" value="LD-carboxypeptidase"/>
    <property type="match status" value="1"/>
</dbReference>
<evidence type="ECO:0000259" key="7">
    <source>
        <dbReference type="Pfam" id="PF02016"/>
    </source>
</evidence>
<dbReference type="AlphaFoldDB" id="A0AAE2SY09"/>
<evidence type="ECO:0000256" key="4">
    <source>
        <dbReference type="ARBA" id="ARBA00022801"/>
    </source>
</evidence>
<dbReference type="Gene3D" id="3.50.30.60">
    <property type="entry name" value="LD-carboxypeptidase A C-terminal domain-like"/>
    <property type="match status" value="1"/>
</dbReference>
<dbReference type="SUPFAM" id="SSF52317">
    <property type="entry name" value="Class I glutamine amidotransferase-like"/>
    <property type="match status" value="1"/>
</dbReference>
<keyword evidence="4 9" id="KW-0378">Hydrolase</keyword>
<feature type="active site" description="Charge relay system" evidence="6">
    <location>
        <position position="214"/>
    </location>
</feature>
<dbReference type="Pfam" id="PF17676">
    <property type="entry name" value="Peptidase_S66C"/>
    <property type="match status" value="1"/>
</dbReference>
<protein>
    <submittedName>
        <fullName evidence="9">Muramoyltetrapeptide carboxypeptidase</fullName>
        <ecNumber evidence="9">3.4.17.13</ecNumber>
    </submittedName>
</protein>
<dbReference type="InterPro" id="IPR027461">
    <property type="entry name" value="Carboxypeptidase_A_C_sf"/>
</dbReference>
<dbReference type="CDD" id="cd07025">
    <property type="entry name" value="Peptidase_S66"/>
    <property type="match status" value="1"/>
</dbReference>
<dbReference type="EMBL" id="JACIGO010000003">
    <property type="protein sequence ID" value="MBB4291074.1"/>
    <property type="molecule type" value="Genomic_DNA"/>
</dbReference>
<dbReference type="Gene3D" id="3.40.50.10740">
    <property type="entry name" value="Class I glutamine amidotransferase-like"/>
    <property type="match status" value="1"/>
</dbReference>
<reference evidence="9 10" key="1">
    <citation type="submission" date="2020-08" db="EMBL/GenBank/DDBJ databases">
        <title>Genomic Encyclopedia of Type Strains, Phase IV (KMG-V): Genome sequencing to study the core and pangenomes of soil and plant-associated prokaryotes.</title>
        <authorList>
            <person name="Whitman W."/>
        </authorList>
    </citation>
    <scope>NUCLEOTIDE SEQUENCE [LARGE SCALE GENOMIC DNA]</scope>
    <source>
        <strain evidence="9 10">SEMIA 415</strain>
    </source>
</reference>
<dbReference type="GO" id="GO:0006508">
    <property type="term" value="P:proteolysis"/>
    <property type="evidence" value="ECO:0007669"/>
    <property type="project" value="UniProtKB-KW"/>
</dbReference>
<comment type="similarity">
    <text evidence="1">Belongs to the peptidase S66 family.</text>
</comment>
<name>A0AAE2SY09_RHILE</name>
<comment type="caution">
    <text evidence="9">The sequence shown here is derived from an EMBL/GenBank/DDBJ whole genome shotgun (WGS) entry which is preliminary data.</text>
</comment>
<evidence type="ECO:0000313" key="9">
    <source>
        <dbReference type="EMBL" id="MBB4291074.1"/>
    </source>
</evidence>
<dbReference type="InterPro" id="IPR040921">
    <property type="entry name" value="Peptidase_S66C"/>
</dbReference>
<dbReference type="InterPro" id="IPR040449">
    <property type="entry name" value="Peptidase_S66_N"/>
</dbReference>
<keyword evidence="3" id="KW-0645">Protease</keyword>
<dbReference type="RefSeq" id="WP_183607959.1">
    <property type="nucleotide sequence ID" value="NZ_JACHAZ010000001.1"/>
</dbReference>
<dbReference type="GO" id="GO:0008236">
    <property type="term" value="F:serine-type peptidase activity"/>
    <property type="evidence" value="ECO:0007669"/>
    <property type="project" value="UniProtKB-KW"/>
</dbReference>
<keyword evidence="2 9" id="KW-0121">Carboxypeptidase</keyword>
<evidence type="ECO:0000259" key="8">
    <source>
        <dbReference type="Pfam" id="PF17676"/>
    </source>
</evidence>
<dbReference type="InterPro" id="IPR029062">
    <property type="entry name" value="Class_I_gatase-like"/>
</dbReference>